<dbReference type="GeneID" id="6082036"/>
<name>B0DR43_LACBS</name>
<evidence type="ECO:0000313" key="1">
    <source>
        <dbReference type="EMBL" id="EDR02934.1"/>
    </source>
</evidence>
<organism evidence="2">
    <name type="scientific">Laccaria bicolor (strain S238N-H82 / ATCC MYA-4686)</name>
    <name type="common">Bicoloured deceiver</name>
    <name type="synonym">Laccaria laccata var. bicolor</name>
    <dbReference type="NCBI Taxonomy" id="486041"/>
    <lineage>
        <taxon>Eukaryota</taxon>
        <taxon>Fungi</taxon>
        <taxon>Dikarya</taxon>
        <taxon>Basidiomycota</taxon>
        <taxon>Agaricomycotina</taxon>
        <taxon>Agaricomycetes</taxon>
        <taxon>Agaricomycetidae</taxon>
        <taxon>Agaricales</taxon>
        <taxon>Agaricineae</taxon>
        <taxon>Hydnangiaceae</taxon>
        <taxon>Laccaria</taxon>
    </lineage>
</organism>
<sequence>MTSSYGQHCPLYVWATLVQKVPTTFHPRNWVISVITEAWTSKPIQVEWEIEEFIQELGSRPTAWYLPEVISETIQNRLICALAHLRPYLKSSPPWAGGGWCNDPAYFRTPKPSEIPTGNYDGTPFQASSTLKDGFGGGLWFLHNIIDFQALMGGVMSVLHPAQYCIMQAAFIRAANTGSVNPDRRPPSPIHPDLQVELPGIGIRFHYNLGTLLSVLSKSVRHGVSKSTEERYCFSFFVREWVLHQLRYEEHLWMLDEMFLAWL</sequence>
<dbReference type="InParanoid" id="B0DR43"/>
<dbReference type="AlphaFoldDB" id="B0DR43"/>
<gene>
    <name evidence="1" type="ORF">LACBIDRAFT_331944</name>
</gene>
<dbReference type="EMBL" id="DS547127">
    <property type="protein sequence ID" value="EDR02934.1"/>
    <property type="molecule type" value="Genomic_DNA"/>
</dbReference>
<dbReference type="RefSeq" id="XP_001886357.1">
    <property type="nucleotide sequence ID" value="XM_001886322.1"/>
</dbReference>
<dbReference type="OrthoDB" id="3200752at2759"/>
<dbReference type="HOGENOM" id="CLU_1057948_0_0_1"/>
<keyword evidence="2" id="KW-1185">Reference proteome</keyword>
<dbReference type="KEGG" id="lbc:LACBIDRAFT_331944"/>
<protein>
    <submittedName>
        <fullName evidence="1">Predicted protein</fullName>
    </submittedName>
</protein>
<dbReference type="Proteomes" id="UP000001194">
    <property type="component" value="Unassembled WGS sequence"/>
</dbReference>
<evidence type="ECO:0000313" key="2">
    <source>
        <dbReference type="Proteomes" id="UP000001194"/>
    </source>
</evidence>
<proteinExistence type="predicted"/>
<reference evidence="1 2" key="1">
    <citation type="journal article" date="2008" name="Nature">
        <title>The genome of Laccaria bicolor provides insights into mycorrhizal symbiosis.</title>
        <authorList>
            <person name="Martin F."/>
            <person name="Aerts A."/>
            <person name="Ahren D."/>
            <person name="Brun A."/>
            <person name="Danchin E.G.J."/>
            <person name="Duchaussoy F."/>
            <person name="Gibon J."/>
            <person name="Kohler A."/>
            <person name="Lindquist E."/>
            <person name="Pereda V."/>
            <person name="Salamov A."/>
            <person name="Shapiro H.J."/>
            <person name="Wuyts J."/>
            <person name="Blaudez D."/>
            <person name="Buee M."/>
            <person name="Brokstein P."/>
            <person name="Canbaeck B."/>
            <person name="Cohen D."/>
            <person name="Courty P.E."/>
            <person name="Coutinho P.M."/>
            <person name="Delaruelle C."/>
            <person name="Detter J.C."/>
            <person name="Deveau A."/>
            <person name="DiFazio S."/>
            <person name="Duplessis S."/>
            <person name="Fraissinet-Tachet L."/>
            <person name="Lucic E."/>
            <person name="Frey-Klett P."/>
            <person name="Fourrey C."/>
            <person name="Feussner I."/>
            <person name="Gay G."/>
            <person name="Grimwood J."/>
            <person name="Hoegger P.J."/>
            <person name="Jain P."/>
            <person name="Kilaru S."/>
            <person name="Labbe J."/>
            <person name="Lin Y.C."/>
            <person name="Legue V."/>
            <person name="Le Tacon F."/>
            <person name="Marmeisse R."/>
            <person name="Melayah D."/>
            <person name="Montanini B."/>
            <person name="Muratet M."/>
            <person name="Nehls U."/>
            <person name="Niculita-Hirzel H."/>
            <person name="Oudot-Le Secq M.P."/>
            <person name="Peter M."/>
            <person name="Quesneville H."/>
            <person name="Rajashekar B."/>
            <person name="Reich M."/>
            <person name="Rouhier N."/>
            <person name="Schmutz J."/>
            <person name="Yin T."/>
            <person name="Chalot M."/>
            <person name="Henrissat B."/>
            <person name="Kuees U."/>
            <person name="Lucas S."/>
            <person name="Van de Peer Y."/>
            <person name="Podila G.K."/>
            <person name="Polle A."/>
            <person name="Pukkila P.J."/>
            <person name="Richardson P.M."/>
            <person name="Rouze P."/>
            <person name="Sanders I.R."/>
            <person name="Stajich J.E."/>
            <person name="Tunlid A."/>
            <person name="Tuskan G."/>
            <person name="Grigoriev I.V."/>
        </authorList>
    </citation>
    <scope>NUCLEOTIDE SEQUENCE [LARGE SCALE GENOMIC DNA]</scope>
    <source>
        <strain evidence="2">S238N-H82 / ATCC MYA-4686</strain>
    </source>
</reference>
<accession>B0DR43</accession>